<feature type="transmembrane region" description="Helical" evidence="8">
    <location>
        <begin position="123"/>
        <end position="145"/>
    </location>
</feature>
<keyword evidence="8" id="KW-0645">Protease</keyword>
<comment type="similarity">
    <text evidence="1 8">Belongs to the peptidase A22A family.</text>
</comment>
<dbReference type="GO" id="GO:0006509">
    <property type="term" value="P:membrane protein ectodomain proteolysis"/>
    <property type="evidence" value="ECO:0007669"/>
    <property type="project" value="TreeGrafter"/>
</dbReference>
<name>A0A177B490_9BILA</name>
<reference evidence="10 11" key="1">
    <citation type="submission" date="2016-04" db="EMBL/GenBank/DDBJ databases">
        <title>The genome of Intoshia linei affirms orthonectids as highly simplified spiralians.</title>
        <authorList>
            <person name="Mikhailov K.V."/>
            <person name="Slusarev G.S."/>
            <person name="Nikitin M.A."/>
            <person name="Logacheva M.D."/>
            <person name="Penin A."/>
            <person name="Aleoshin V."/>
            <person name="Panchin Y.V."/>
        </authorList>
    </citation>
    <scope>NUCLEOTIDE SEQUENCE [LARGE SCALE GENOMIC DNA]</scope>
    <source>
        <strain evidence="10">Intl2013</strain>
        <tissue evidence="10">Whole animal</tissue>
    </source>
</reference>
<dbReference type="PANTHER" id="PTHR10202:SF13">
    <property type="entry name" value="PRESENILIN HOMOLOG"/>
    <property type="match status" value="1"/>
</dbReference>
<gene>
    <name evidence="10" type="ORF">A3Q56_03157</name>
</gene>
<dbReference type="GO" id="GO:0070765">
    <property type="term" value="C:gamma-secretase complex"/>
    <property type="evidence" value="ECO:0007669"/>
    <property type="project" value="TreeGrafter"/>
</dbReference>
<evidence type="ECO:0000256" key="4">
    <source>
        <dbReference type="ARBA" id="ARBA00022976"/>
    </source>
</evidence>
<dbReference type="OrthoDB" id="20287at2759"/>
<comment type="subcellular location">
    <subcellularLocation>
        <location evidence="8">Endoplasmic reticulum membrane</location>
        <topology evidence="8">Multi-pass membrane protein</topology>
    </subcellularLocation>
    <subcellularLocation>
        <location evidence="8">Golgi apparatus membrane</location>
        <topology evidence="8">Multi-pass membrane protein</topology>
    </subcellularLocation>
</comment>
<dbReference type="Proteomes" id="UP000078046">
    <property type="component" value="Unassembled WGS sequence"/>
</dbReference>
<dbReference type="GO" id="GO:0034205">
    <property type="term" value="P:amyloid-beta formation"/>
    <property type="evidence" value="ECO:0007669"/>
    <property type="project" value="TreeGrafter"/>
</dbReference>
<feature type="transmembrane region" description="Helical" evidence="8">
    <location>
        <begin position="56"/>
        <end position="82"/>
    </location>
</feature>
<keyword evidence="3 8" id="KW-0256">Endoplasmic reticulum</keyword>
<evidence type="ECO:0000313" key="11">
    <source>
        <dbReference type="Proteomes" id="UP000078046"/>
    </source>
</evidence>
<dbReference type="InterPro" id="IPR042524">
    <property type="entry name" value="Presenilin_C"/>
</dbReference>
<keyword evidence="7 8" id="KW-0472">Membrane</keyword>
<dbReference type="EMBL" id="LWCA01000336">
    <property type="protein sequence ID" value="OAF69095.1"/>
    <property type="molecule type" value="Genomic_DNA"/>
</dbReference>
<feature type="transmembrane region" description="Helical" evidence="8">
    <location>
        <begin position="175"/>
        <end position="196"/>
    </location>
</feature>
<evidence type="ECO:0000256" key="2">
    <source>
        <dbReference type="ARBA" id="ARBA00022692"/>
    </source>
</evidence>
<sequence length="435" mass="48721">IAHVRNYDADKILNILKPLLITFAIVIFSTKCFNFVRSGRNKMVYIPFQEDSSSGIVWKAIVNVLIIIAIVVVMTFIFILLYKYRFYKVINAWLILSTVPVLFLFSMLYIENVFSYLNLRLDWFTLSFIVWNFGVVGTIAVHWLSPIKVRQSYLILISALIAMLLIQNFPRWTTWVLLGGLAIYDLFAVLLPSGPLNMLVKIAQERNEPIFASLIYTAGVAFLANGTKIEDKVDNADVLTDDENGSEIQSNVSKHSINCQDVETSSNIKSGGNRISNGYSDSFVQDDRTNILVATSEHVTNDSVIQNSHNDSAVKNKPRRRNNAIKKNNYGPRPVRLYDDEEVDAPLDTIKLGLGDFIFYSVLIGLASIESSINTTIVCCIAVLMGLISTVVILNIKQRALPALPISIFLGLALYFSSVFMEPLGCFMAANMIMI</sequence>
<feature type="transmembrane region" description="Helical" evidence="8">
    <location>
        <begin position="152"/>
        <end position="169"/>
    </location>
</feature>
<evidence type="ECO:0000256" key="8">
    <source>
        <dbReference type="RuleBase" id="RU361148"/>
    </source>
</evidence>
<dbReference type="GO" id="GO:0042500">
    <property type="term" value="F:aspartic endopeptidase activity, intramembrane cleaving"/>
    <property type="evidence" value="ECO:0007669"/>
    <property type="project" value="InterPro"/>
</dbReference>
<feature type="transmembrane region" description="Helical" evidence="8">
    <location>
        <begin position="89"/>
        <end position="111"/>
    </location>
</feature>
<proteinExistence type="inferred from homology"/>
<keyword evidence="11" id="KW-1185">Reference proteome</keyword>
<dbReference type="GO" id="GO:0000139">
    <property type="term" value="C:Golgi membrane"/>
    <property type="evidence" value="ECO:0007669"/>
    <property type="project" value="UniProtKB-SubCell"/>
</dbReference>
<comment type="function">
    <text evidence="8">Probable subunit of the gamma-secretase complex, an endoprotease complex that catalyzes the intramembrane cleavage of integral membrane proteins such as Notch receptors.</text>
</comment>
<evidence type="ECO:0000256" key="7">
    <source>
        <dbReference type="ARBA" id="ARBA00023136"/>
    </source>
</evidence>
<keyword evidence="8" id="KW-0378">Hydrolase</keyword>
<feature type="region of interest" description="Disordered" evidence="9">
    <location>
        <begin position="306"/>
        <end position="332"/>
    </location>
</feature>
<comment type="domain">
    <text evidence="8">The PAL motif is required for normal active site conformation.</text>
</comment>
<organism evidence="10 11">
    <name type="scientific">Intoshia linei</name>
    <dbReference type="NCBI Taxonomy" id="1819745"/>
    <lineage>
        <taxon>Eukaryota</taxon>
        <taxon>Metazoa</taxon>
        <taxon>Spiralia</taxon>
        <taxon>Lophotrochozoa</taxon>
        <taxon>Mesozoa</taxon>
        <taxon>Orthonectida</taxon>
        <taxon>Rhopaluridae</taxon>
        <taxon>Intoshia</taxon>
    </lineage>
</organism>
<feature type="transmembrane region" description="Helical" evidence="8">
    <location>
        <begin position="375"/>
        <end position="396"/>
    </location>
</feature>
<accession>A0A177B490</accession>
<comment type="caution">
    <text evidence="10">The sequence shown here is derived from an EMBL/GenBank/DDBJ whole genome shotgun (WGS) entry which is preliminary data.</text>
</comment>
<keyword evidence="6 8" id="KW-0333">Golgi apparatus</keyword>
<keyword evidence="2 8" id="KW-0812">Transmembrane</keyword>
<feature type="transmembrane region" description="Helical" evidence="8">
    <location>
        <begin position="12"/>
        <end position="36"/>
    </location>
</feature>
<dbReference type="GO" id="GO:0005789">
    <property type="term" value="C:endoplasmic reticulum membrane"/>
    <property type="evidence" value="ECO:0007669"/>
    <property type="project" value="UniProtKB-SubCell"/>
</dbReference>
<dbReference type="GO" id="GO:0055074">
    <property type="term" value="P:calcium ion homeostasis"/>
    <property type="evidence" value="ECO:0007669"/>
    <property type="project" value="TreeGrafter"/>
</dbReference>
<feature type="transmembrane region" description="Helical" evidence="8">
    <location>
        <begin position="408"/>
        <end position="434"/>
    </location>
</feature>
<keyword evidence="4 8" id="KW-0914">Notch signaling pathway</keyword>
<dbReference type="Gene3D" id="1.10.472.100">
    <property type="entry name" value="Presenilin"/>
    <property type="match status" value="1"/>
</dbReference>
<dbReference type="InterPro" id="IPR001108">
    <property type="entry name" value="Peptidase_A22A"/>
</dbReference>
<comment type="subunit">
    <text evidence="8">Homodimer.</text>
</comment>
<protein>
    <recommendedName>
        <fullName evidence="8">Presenilin</fullName>
        <ecNumber evidence="8">3.4.23.-</ecNumber>
    </recommendedName>
</protein>
<dbReference type="PANTHER" id="PTHR10202">
    <property type="entry name" value="PRESENILIN"/>
    <property type="match status" value="1"/>
</dbReference>
<dbReference type="AlphaFoldDB" id="A0A177B490"/>
<dbReference type="GO" id="GO:0007219">
    <property type="term" value="P:Notch signaling pathway"/>
    <property type="evidence" value="ECO:0007669"/>
    <property type="project" value="UniProtKB-KW"/>
</dbReference>
<dbReference type="PRINTS" id="PR01072">
    <property type="entry name" value="PRESENILIN"/>
</dbReference>
<evidence type="ECO:0000256" key="9">
    <source>
        <dbReference type="SAM" id="MobiDB-lite"/>
    </source>
</evidence>
<evidence type="ECO:0000256" key="5">
    <source>
        <dbReference type="ARBA" id="ARBA00022989"/>
    </source>
</evidence>
<dbReference type="EC" id="3.4.23.-" evidence="8"/>
<dbReference type="InterPro" id="IPR006639">
    <property type="entry name" value="Preselin/SPP"/>
</dbReference>
<dbReference type="GO" id="GO:0016485">
    <property type="term" value="P:protein processing"/>
    <property type="evidence" value="ECO:0007669"/>
    <property type="project" value="InterPro"/>
</dbReference>
<keyword evidence="5 8" id="KW-1133">Transmembrane helix</keyword>
<evidence type="ECO:0000313" key="10">
    <source>
        <dbReference type="EMBL" id="OAF69095.1"/>
    </source>
</evidence>
<evidence type="ECO:0000256" key="3">
    <source>
        <dbReference type="ARBA" id="ARBA00022824"/>
    </source>
</evidence>
<evidence type="ECO:0000256" key="1">
    <source>
        <dbReference type="ARBA" id="ARBA00008604"/>
    </source>
</evidence>
<feature type="non-terminal residue" evidence="10">
    <location>
        <position position="1"/>
    </location>
</feature>
<dbReference type="SMART" id="SM00730">
    <property type="entry name" value="PSN"/>
    <property type="match status" value="1"/>
</dbReference>
<dbReference type="Pfam" id="PF01080">
    <property type="entry name" value="Presenilin"/>
    <property type="match status" value="1"/>
</dbReference>
<evidence type="ECO:0000256" key="6">
    <source>
        <dbReference type="ARBA" id="ARBA00023034"/>
    </source>
</evidence>